<dbReference type="Proteomes" id="UP000811619">
    <property type="component" value="Unassembled WGS sequence"/>
</dbReference>
<proteinExistence type="predicted"/>
<name>A0A8K0J9S9_9HYPO</name>
<keyword evidence="2" id="KW-1185">Reference proteome</keyword>
<organism evidence="1 2">
    <name type="scientific">Claviceps africana</name>
    <dbReference type="NCBI Taxonomy" id="83212"/>
    <lineage>
        <taxon>Eukaryota</taxon>
        <taxon>Fungi</taxon>
        <taxon>Dikarya</taxon>
        <taxon>Ascomycota</taxon>
        <taxon>Pezizomycotina</taxon>
        <taxon>Sordariomycetes</taxon>
        <taxon>Hypocreomycetidae</taxon>
        <taxon>Hypocreales</taxon>
        <taxon>Clavicipitaceae</taxon>
        <taxon>Claviceps</taxon>
    </lineage>
</organism>
<dbReference type="OrthoDB" id="3436323at2759"/>
<dbReference type="EMBL" id="SRPY01000179">
    <property type="protein sequence ID" value="KAG5927465.1"/>
    <property type="molecule type" value="Genomic_DNA"/>
</dbReference>
<accession>A0A8K0J9S9</accession>
<protein>
    <submittedName>
        <fullName evidence="1">Uncharacterized protein</fullName>
    </submittedName>
</protein>
<reference evidence="1" key="1">
    <citation type="journal article" date="2020" name="bioRxiv">
        <title>Whole genome comparisons of ergot fungi reveals the divergence and evolution of species within the genus Claviceps are the result of varying mechanisms driving genome evolution and host range expansion.</title>
        <authorList>
            <person name="Wyka S.A."/>
            <person name="Mondo S.J."/>
            <person name="Liu M."/>
            <person name="Dettman J."/>
            <person name="Nalam V."/>
            <person name="Broders K.D."/>
        </authorList>
    </citation>
    <scope>NUCLEOTIDE SEQUENCE</scope>
    <source>
        <strain evidence="1">CCC 489</strain>
    </source>
</reference>
<comment type="caution">
    <text evidence="1">The sequence shown here is derived from an EMBL/GenBank/DDBJ whole genome shotgun (WGS) entry which is preliminary data.</text>
</comment>
<sequence length="207" mass="22736">MADRIDYKTSWMHKQPAPAESLPLEPWHMGFTPTGGDQVGGAPHSQSEVLANKVMEVYGNNQSYLRHDGAGGYPTCSAGPFPHLELSIIKQDDEESRGLSRGLSSSNGVLGGGHPLDLEENEQNCFPAMIKVEPDSHMKELPSPAEMAINEVQELYNMGVKVGFLKRDDKVQDYLAAMKRIYHRAPYLKDGECQGCCCCYSGNSATE</sequence>
<evidence type="ECO:0000313" key="2">
    <source>
        <dbReference type="Proteomes" id="UP000811619"/>
    </source>
</evidence>
<dbReference type="AlphaFoldDB" id="A0A8K0J9S9"/>
<evidence type="ECO:0000313" key="1">
    <source>
        <dbReference type="EMBL" id="KAG5927465.1"/>
    </source>
</evidence>
<gene>
    <name evidence="1" type="ORF">E4U42_002216</name>
</gene>